<evidence type="ECO:0000256" key="1">
    <source>
        <dbReference type="SAM" id="SignalP"/>
    </source>
</evidence>
<feature type="chain" id="PRO_5045364023" evidence="1">
    <location>
        <begin position="26"/>
        <end position="153"/>
    </location>
</feature>
<comment type="caution">
    <text evidence="2">The sequence shown here is derived from an EMBL/GenBank/DDBJ whole genome shotgun (WGS) entry which is preliminary data.</text>
</comment>
<organism evidence="2 3">
    <name type="scientific">Plastoroseomonas hellenica</name>
    <dbReference type="NCBI Taxonomy" id="2687306"/>
    <lineage>
        <taxon>Bacteria</taxon>
        <taxon>Pseudomonadati</taxon>
        <taxon>Pseudomonadota</taxon>
        <taxon>Alphaproteobacteria</taxon>
        <taxon>Acetobacterales</taxon>
        <taxon>Acetobacteraceae</taxon>
        <taxon>Plastoroseomonas</taxon>
    </lineage>
</organism>
<keyword evidence="3" id="KW-1185">Reference proteome</keyword>
<evidence type="ECO:0000313" key="3">
    <source>
        <dbReference type="Proteomes" id="UP001196870"/>
    </source>
</evidence>
<feature type="signal peptide" evidence="1">
    <location>
        <begin position="1"/>
        <end position="25"/>
    </location>
</feature>
<dbReference type="Proteomes" id="UP001196870">
    <property type="component" value="Unassembled WGS sequence"/>
</dbReference>
<dbReference type="EMBL" id="JAAGBB010000021">
    <property type="protein sequence ID" value="MBR0666186.1"/>
    <property type="molecule type" value="Genomic_DNA"/>
</dbReference>
<reference evidence="3" key="1">
    <citation type="journal article" date="2021" name="Syst. Appl. Microbiol.">
        <title>Roseomonas hellenica sp. nov., isolated from roots of wild-growing Alkanna tinctoria.</title>
        <authorList>
            <person name="Rat A."/>
            <person name="Naranjo H.D."/>
            <person name="Lebbe L."/>
            <person name="Cnockaert M."/>
            <person name="Krigas N."/>
            <person name="Grigoriadou K."/>
            <person name="Maloupa E."/>
            <person name="Willems A."/>
        </authorList>
    </citation>
    <scope>NUCLEOTIDE SEQUENCE [LARGE SCALE GENOMIC DNA]</scope>
    <source>
        <strain evidence="3">LMG 31523</strain>
    </source>
</reference>
<sequence length="153" mass="16611">MMRRSVLAIAGIAAACSLSSARAVACAVSHENNVVARQYDAIIIAVIESAEDVGGPDCVDQRGCVEHPDWRPWRATARAGSAVAGRADAPNYSFERIGPFHPCAHAEPVARPAAGQEWVLYLRRPMQGAGLAVAASYPLDIAQRFDRRFQRRR</sequence>
<protein>
    <submittedName>
        <fullName evidence="2">Uncharacterized protein</fullName>
    </submittedName>
</protein>
<proteinExistence type="predicted"/>
<dbReference type="RefSeq" id="WP_211853862.1">
    <property type="nucleotide sequence ID" value="NZ_JAAGBB010000021.1"/>
</dbReference>
<accession>A0ABS5F0U7</accession>
<evidence type="ECO:0000313" key="2">
    <source>
        <dbReference type="EMBL" id="MBR0666186.1"/>
    </source>
</evidence>
<keyword evidence="1" id="KW-0732">Signal</keyword>
<name>A0ABS5F0U7_9PROT</name>
<dbReference type="PROSITE" id="PS51257">
    <property type="entry name" value="PROKAR_LIPOPROTEIN"/>
    <property type="match status" value="1"/>
</dbReference>
<gene>
    <name evidence="2" type="ORF">GXW71_17630</name>
</gene>